<dbReference type="SUPFAM" id="SSF51905">
    <property type="entry name" value="FAD/NAD(P)-binding domain"/>
    <property type="match status" value="1"/>
</dbReference>
<dbReference type="AlphaFoldDB" id="A0A403T1Z6"/>
<feature type="transmembrane region" description="Helical" evidence="1">
    <location>
        <begin position="746"/>
        <end position="768"/>
    </location>
</feature>
<feature type="transmembrane region" description="Helical" evidence="1">
    <location>
        <begin position="718"/>
        <end position="739"/>
    </location>
</feature>
<name>A0A403T1Z6_SALER</name>
<keyword evidence="1" id="KW-1133">Transmembrane helix</keyword>
<dbReference type="Gene3D" id="3.50.50.60">
    <property type="entry name" value="FAD/NAD(P)-binding domain"/>
    <property type="match status" value="1"/>
</dbReference>
<evidence type="ECO:0000313" key="3">
    <source>
        <dbReference type="EMBL" id="MMS77844.1"/>
    </source>
</evidence>
<feature type="transmembrane region" description="Helical" evidence="1">
    <location>
        <begin position="564"/>
        <end position="582"/>
    </location>
</feature>
<evidence type="ECO:0000256" key="1">
    <source>
        <dbReference type="SAM" id="Phobius"/>
    </source>
</evidence>
<feature type="transmembrane region" description="Helical" evidence="1">
    <location>
        <begin position="512"/>
        <end position="528"/>
    </location>
</feature>
<feature type="transmembrane region" description="Helical" evidence="1">
    <location>
        <begin position="651"/>
        <end position="669"/>
    </location>
</feature>
<dbReference type="InterPro" id="IPR036188">
    <property type="entry name" value="FAD/NAD-bd_sf"/>
</dbReference>
<feature type="domain" description="FAD-dependent urate hydroxylase HpyO/Asp monooxygenase CreE-like FAD/NAD(P)-binding" evidence="2">
    <location>
        <begin position="6"/>
        <end position="152"/>
    </location>
</feature>
<dbReference type="PANTHER" id="PTHR40254">
    <property type="entry name" value="BLR0577 PROTEIN"/>
    <property type="match status" value="1"/>
</dbReference>
<dbReference type="EMBL" id="RWAH01000013">
    <property type="protein sequence ID" value="MMS77844.1"/>
    <property type="molecule type" value="Genomic_DNA"/>
</dbReference>
<feature type="transmembrane region" description="Helical" evidence="1">
    <location>
        <begin position="534"/>
        <end position="552"/>
    </location>
</feature>
<evidence type="ECO:0000259" key="2">
    <source>
        <dbReference type="Pfam" id="PF13454"/>
    </source>
</evidence>
<keyword evidence="1" id="KW-0472">Membrane</keyword>
<dbReference type="InterPro" id="IPR038732">
    <property type="entry name" value="HpyO/CreE_NAD-binding"/>
</dbReference>
<keyword evidence="1" id="KW-0812">Transmembrane</keyword>
<protein>
    <recommendedName>
        <fullName evidence="2">FAD-dependent urate hydroxylase HpyO/Asp monooxygenase CreE-like FAD/NAD(P)-binding domain-containing protein</fullName>
    </recommendedName>
</protein>
<reference evidence="3" key="1">
    <citation type="submission" date="2018-10" db="EMBL/GenBank/DDBJ databases">
        <authorList>
            <consortium name="PulseNet: The National Subtyping Network for Foodborne Disease Surveillance"/>
            <person name="Tarr C.L."/>
            <person name="Trees E."/>
            <person name="Katz L.S."/>
            <person name="Carleton-Romer H.A."/>
            <person name="Stroika S."/>
            <person name="Kucerova Z."/>
            <person name="Roache K.F."/>
            <person name="Sabol A.L."/>
            <person name="Besser J."/>
            <person name="Gerner-Smidt P."/>
        </authorList>
    </citation>
    <scope>NUCLEOTIDE SEQUENCE [LARGE SCALE GENOMIC DNA]</scope>
    <source>
        <strain evidence="3">PNUSAS052121</strain>
    </source>
</reference>
<comment type="caution">
    <text evidence="3">The sequence shown here is derived from an EMBL/GenBank/DDBJ whole genome shotgun (WGS) entry which is preliminary data.</text>
</comment>
<feature type="transmembrane region" description="Helical" evidence="1">
    <location>
        <begin position="623"/>
        <end position="645"/>
    </location>
</feature>
<dbReference type="PANTHER" id="PTHR40254:SF1">
    <property type="entry name" value="BLR0577 PROTEIN"/>
    <property type="match status" value="1"/>
</dbReference>
<organism evidence="3">
    <name type="scientific">Salmonella enterica</name>
    <name type="common">Salmonella choleraesuis</name>
    <dbReference type="NCBI Taxonomy" id="28901"/>
    <lineage>
        <taxon>Bacteria</taxon>
        <taxon>Pseudomonadati</taxon>
        <taxon>Pseudomonadota</taxon>
        <taxon>Gammaproteobacteria</taxon>
        <taxon>Enterobacterales</taxon>
        <taxon>Enterobacteriaceae</taxon>
        <taxon>Salmonella</taxon>
    </lineage>
</organism>
<sequence length="771" mass="86637">MFDIVIIEPGATGVSLLSQIQDEVYSLRFKKPEIAVFNPLCTFASGNAFGDAHNIDKVNTPSSMVSVSAMEPGRFEHWLRATCGCQERWPSRLLYSEFIHQTYKDINENEILQITEFPGSVISVIRKNEFFIITDDNGNTVSAHKVVMCIGSPPADSFPEFNGTPGFINHYSQYLPSVNDEIIIAGNSLTAIDAFRYIHHKGGSSAHLCSRNGFIPTYLTREENYTPVCLSWKNILSAIQYPEDTFDVFIRLLHKELCLLRNNGEFKIAISLLKKGNHTEYFYFLLERAKKGNLPCQDTLVSTRPYMHKIWSVMTIKQKQNFLTKYGVLWATWRPSVPYEVFYELSQASVNEKLKFHQIQTPPVYQDQKFSIRTSSGTLKSNYFWDATGGNYNIKKMRNTLLENLLINKLIENHPHPCGGINIDPLILQCKVNGNNIHGLYNIGPLSKGCLFSTNALWFNVQCCEHLGQTVGIRIRKKCQGDHMIILLPFVYLCIGWILGKTSWDLKSSVSLLLTKIIIPVVITFNISTQFSDMGGIISATALIMLIMIAIGKYTNQDPVMTLCFVYLNIGWLGLPVASALFGNDAAIIFIAAYVGSSIIGNSAGAGMLSGNKSSLIKILKTPPVMALIIGILLIPLRQQIVLWFDYVYDLAKFLLNFLGMGILGLWLAKIKFSARDFRLEILFFIKRAFVISLIITLLLFIAHLWHQPLLTDNPATLYLFCFLPPAANIIVLETHYLGTGRSARTISCGTCISIIVISVYSIFILGLRNF</sequence>
<feature type="transmembrane region" description="Helical" evidence="1">
    <location>
        <begin position="588"/>
        <end position="611"/>
    </location>
</feature>
<gene>
    <name evidence="3" type="ORF">D9O31_15105</name>
</gene>
<feature type="transmembrane region" description="Helical" evidence="1">
    <location>
        <begin position="483"/>
        <end position="500"/>
    </location>
</feature>
<dbReference type="Proteomes" id="UP000839526">
    <property type="component" value="Unassembled WGS sequence"/>
</dbReference>
<proteinExistence type="predicted"/>
<accession>A0A403T1Z6</accession>
<feature type="transmembrane region" description="Helical" evidence="1">
    <location>
        <begin position="689"/>
        <end position="706"/>
    </location>
</feature>
<dbReference type="InterPro" id="IPR052189">
    <property type="entry name" value="L-asp_N-monooxygenase_NS-form"/>
</dbReference>
<dbReference type="Pfam" id="PF13454">
    <property type="entry name" value="NAD_binding_9"/>
    <property type="match status" value="1"/>
</dbReference>